<organism evidence="1">
    <name type="scientific">viral metagenome</name>
    <dbReference type="NCBI Taxonomy" id="1070528"/>
    <lineage>
        <taxon>unclassified sequences</taxon>
        <taxon>metagenomes</taxon>
        <taxon>organismal metagenomes</taxon>
    </lineage>
</organism>
<name>A0A6H2A0Q9_9ZZZZ</name>
<dbReference type="EMBL" id="MT144393">
    <property type="protein sequence ID" value="QJA53095.1"/>
    <property type="molecule type" value="Genomic_DNA"/>
</dbReference>
<dbReference type="AlphaFoldDB" id="A0A6H2A0Q9"/>
<reference evidence="1" key="1">
    <citation type="submission" date="2020-03" db="EMBL/GenBank/DDBJ databases">
        <title>The deep terrestrial virosphere.</title>
        <authorList>
            <person name="Holmfeldt K."/>
            <person name="Nilsson E."/>
            <person name="Simone D."/>
            <person name="Lopez-Fernandez M."/>
            <person name="Wu X."/>
            <person name="de Brujin I."/>
            <person name="Lundin D."/>
            <person name="Andersson A."/>
            <person name="Bertilsson S."/>
            <person name="Dopson M."/>
        </authorList>
    </citation>
    <scope>NUCLEOTIDE SEQUENCE</scope>
    <source>
        <strain evidence="1">TM448A03230</strain>
    </source>
</reference>
<sequence>MKKLILILAIVGMVFIGCEEKQLPDGYKLLCSLEGDKYTLSTPSGQMYAITWNSKQEVIRHAHYLEKNKNQPAQPDSYWSENYKWEECE</sequence>
<gene>
    <name evidence="1" type="ORF">TM448A03230_0007</name>
</gene>
<proteinExistence type="predicted"/>
<evidence type="ECO:0000313" key="1">
    <source>
        <dbReference type="EMBL" id="QJA53095.1"/>
    </source>
</evidence>
<dbReference type="PROSITE" id="PS51257">
    <property type="entry name" value="PROKAR_LIPOPROTEIN"/>
    <property type="match status" value="1"/>
</dbReference>
<protein>
    <submittedName>
        <fullName evidence="1">Uncharacterized protein</fullName>
    </submittedName>
</protein>
<accession>A0A6H2A0Q9</accession>